<evidence type="ECO:0000259" key="8">
    <source>
        <dbReference type="Pfam" id="PF00370"/>
    </source>
</evidence>
<dbReference type="InterPro" id="IPR013449">
    <property type="entry name" value="Rhamnulokinase"/>
</dbReference>
<dbReference type="GO" id="GO:0008993">
    <property type="term" value="F:rhamnulokinase activity"/>
    <property type="evidence" value="ECO:0007669"/>
    <property type="project" value="InterPro"/>
</dbReference>
<organism evidence="10 11">
    <name type="scientific">Micromonospora globispora</name>
    <dbReference type="NCBI Taxonomy" id="1450148"/>
    <lineage>
        <taxon>Bacteria</taxon>
        <taxon>Bacillati</taxon>
        <taxon>Actinomycetota</taxon>
        <taxon>Actinomycetes</taxon>
        <taxon>Micromonosporales</taxon>
        <taxon>Micromonosporaceae</taxon>
        <taxon>Micromonospora</taxon>
    </lineage>
</organism>
<comment type="caution">
    <text evidence="10">The sequence shown here is derived from an EMBL/GenBank/DDBJ whole genome shotgun (WGS) entry which is preliminary data.</text>
</comment>
<dbReference type="OrthoDB" id="9761504at2"/>
<dbReference type="EMBL" id="QGSV01000180">
    <property type="protein sequence ID" value="PWU47693.1"/>
    <property type="molecule type" value="Genomic_DNA"/>
</dbReference>
<keyword evidence="11" id="KW-1185">Reference proteome</keyword>
<dbReference type="Pfam" id="PF02782">
    <property type="entry name" value="FGGY_C"/>
    <property type="match status" value="1"/>
</dbReference>
<reference evidence="11" key="1">
    <citation type="submission" date="2018-05" db="EMBL/GenBank/DDBJ databases">
        <title>Micromonospora globispora sp. nov. and Micromonospora rugosa sp. nov., isolated from marine sediment.</title>
        <authorList>
            <person name="Carro L."/>
            <person name="Aysel V."/>
            <person name="Cetin D."/>
            <person name="Igual J.M."/>
            <person name="Klenk H.-P."/>
            <person name="Trujillo M.E."/>
            <person name="Sahin N."/>
        </authorList>
    </citation>
    <scope>NUCLEOTIDE SEQUENCE [LARGE SCALE GENOMIC DNA]</scope>
    <source>
        <strain evidence="11">S2904</strain>
    </source>
</reference>
<feature type="domain" description="Carbohydrate kinase FGGY N-terminal" evidence="8">
    <location>
        <begin position="7"/>
        <end position="243"/>
    </location>
</feature>
<name>A0A317K954_9ACTN</name>
<evidence type="ECO:0000256" key="4">
    <source>
        <dbReference type="ARBA" id="ARBA00022741"/>
    </source>
</evidence>
<sequence length="498" mass="53110">MSERRCVAVDLGAESGRIVVGTFDGHRLGTEIVHRFPNRPRMVDGHLRWDVAALWSEIVEGLSRAGAAEPVDSVGVDSWGIDFGYLDERGDLVADPVSHRDARTDGTLNAAAQMVGRERLYRDTGIQLMQINAVFQLLAESRAGGPPPAARRLLMIPDLFHHLLSGSSVAEFTAVSTTGAYDVAGRAWATKLLDDLGIRTDLLPEVVDAGTDLGAVVPALATLPGLASTRVITPGSHDTASAVAAVPFADPYAGYISSGTWSLVGVELVHPVVNESSRKANLTNEGGVAGTVRLLRNVMGLWVLQECRRQWAREGRDIEYPALVALAAEASAMGSIVDVDHPSFVHPGDMPARVRDYCRSTGQPVPSTVGEVARSVLEGLALRYRAAFDSIAEVTGRPTTLVHIVGGGSRNDLLNQLTADVTGLAVHAGPVEATAMGNLLVQLVALGELGGLDDVREVVRRSDCGRLVEPRDPSVWGEHYTRFRDLVASATPVQDLVN</sequence>
<keyword evidence="5 10" id="KW-0418">Kinase</keyword>
<dbReference type="PANTHER" id="PTHR43095:SF5">
    <property type="entry name" value="XYLULOSE KINASE"/>
    <property type="match status" value="1"/>
</dbReference>
<keyword evidence="7" id="KW-0684">Rhamnose metabolism</keyword>
<dbReference type="CDD" id="cd07771">
    <property type="entry name" value="ASKHA_NBD_FGGY_RhaB-like"/>
    <property type="match status" value="1"/>
</dbReference>
<evidence type="ECO:0000256" key="3">
    <source>
        <dbReference type="ARBA" id="ARBA00022679"/>
    </source>
</evidence>
<dbReference type="Pfam" id="PF00370">
    <property type="entry name" value="FGGY_N"/>
    <property type="match status" value="1"/>
</dbReference>
<gene>
    <name evidence="10" type="ORF">DLJ46_13820</name>
</gene>
<dbReference type="InterPro" id="IPR050406">
    <property type="entry name" value="FGGY_Carb_Kinase"/>
</dbReference>
<evidence type="ECO:0000256" key="5">
    <source>
        <dbReference type="ARBA" id="ARBA00022777"/>
    </source>
</evidence>
<dbReference type="InterPro" id="IPR018485">
    <property type="entry name" value="FGGY_C"/>
</dbReference>
<keyword evidence="3" id="KW-0808">Transferase</keyword>
<dbReference type="GO" id="GO:0019301">
    <property type="term" value="P:rhamnose catabolic process"/>
    <property type="evidence" value="ECO:0007669"/>
    <property type="project" value="InterPro"/>
</dbReference>
<dbReference type="SUPFAM" id="SSF53067">
    <property type="entry name" value="Actin-like ATPase domain"/>
    <property type="match status" value="2"/>
</dbReference>
<accession>A0A317K954</accession>
<keyword evidence="6" id="KW-0067">ATP-binding</keyword>
<dbReference type="InterPro" id="IPR043129">
    <property type="entry name" value="ATPase_NBD"/>
</dbReference>
<feature type="domain" description="Carbohydrate kinase FGGY C-terminal" evidence="9">
    <location>
        <begin position="255"/>
        <end position="446"/>
    </location>
</feature>
<evidence type="ECO:0000256" key="2">
    <source>
        <dbReference type="ARBA" id="ARBA00022629"/>
    </source>
</evidence>
<protein>
    <submittedName>
        <fullName evidence="10">Rhamnulokinase</fullName>
    </submittedName>
</protein>
<keyword evidence="2" id="KW-0119">Carbohydrate metabolism</keyword>
<keyword evidence="2" id="KW-0859">Xylose metabolism</keyword>
<dbReference type="PANTHER" id="PTHR43095">
    <property type="entry name" value="SUGAR KINASE"/>
    <property type="match status" value="1"/>
</dbReference>
<keyword evidence="4" id="KW-0547">Nucleotide-binding</keyword>
<evidence type="ECO:0000313" key="11">
    <source>
        <dbReference type="Proteomes" id="UP000245683"/>
    </source>
</evidence>
<dbReference type="GO" id="GO:0042732">
    <property type="term" value="P:D-xylose metabolic process"/>
    <property type="evidence" value="ECO:0007669"/>
    <property type="project" value="UniProtKB-KW"/>
</dbReference>
<dbReference type="Proteomes" id="UP000245683">
    <property type="component" value="Unassembled WGS sequence"/>
</dbReference>
<evidence type="ECO:0000256" key="6">
    <source>
        <dbReference type="ARBA" id="ARBA00022840"/>
    </source>
</evidence>
<comment type="similarity">
    <text evidence="1">Belongs to the FGGY kinase family.</text>
</comment>
<dbReference type="AlphaFoldDB" id="A0A317K954"/>
<dbReference type="RefSeq" id="WP_109945074.1">
    <property type="nucleotide sequence ID" value="NZ_QGGF01000693.1"/>
</dbReference>
<proteinExistence type="inferred from homology"/>
<evidence type="ECO:0000259" key="9">
    <source>
        <dbReference type="Pfam" id="PF02782"/>
    </source>
</evidence>
<evidence type="ECO:0000256" key="1">
    <source>
        <dbReference type="ARBA" id="ARBA00009156"/>
    </source>
</evidence>
<dbReference type="InterPro" id="IPR018484">
    <property type="entry name" value="FGGY_N"/>
</dbReference>
<dbReference type="GO" id="GO:0005524">
    <property type="term" value="F:ATP binding"/>
    <property type="evidence" value="ECO:0007669"/>
    <property type="project" value="UniProtKB-KW"/>
</dbReference>
<dbReference type="Gene3D" id="3.30.420.40">
    <property type="match status" value="2"/>
</dbReference>
<evidence type="ECO:0000256" key="7">
    <source>
        <dbReference type="ARBA" id="ARBA00023308"/>
    </source>
</evidence>
<evidence type="ECO:0000313" key="10">
    <source>
        <dbReference type="EMBL" id="PWU47693.1"/>
    </source>
</evidence>